<evidence type="ECO:0000256" key="10">
    <source>
        <dbReference type="HAMAP-Rule" id="MF_00815"/>
    </source>
</evidence>
<dbReference type="AlphaFoldDB" id="A0A6L5X7F7"/>
<accession>A0A6L5X7F7</accession>
<evidence type="ECO:0000256" key="1">
    <source>
        <dbReference type="ARBA" id="ARBA00003456"/>
    </source>
</evidence>
<dbReference type="InterPro" id="IPR035968">
    <property type="entry name" value="ATP_synth_F1_ATPase_gsu"/>
</dbReference>
<evidence type="ECO:0000256" key="5">
    <source>
        <dbReference type="ARBA" id="ARBA00022781"/>
    </source>
</evidence>
<proteinExistence type="inferred from homology"/>
<evidence type="ECO:0000256" key="8">
    <source>
        <dbReference type="ARBA" id="ARBA00023196"/>
    </source>
</evidence>
<evidence type="ECO:0000256" key="2">
    <source>
        <dbReference type="ARBA" id="ARBA00004170"/>
    </source>
</evidence>
<dbReference type="EMBL" id="VULZ01000007">
    <property type="protein sequence ID" value="MSS14926.1"/>
    <property type="molecule type" value="Genomic_DNA"/>
</dbReference>
<dbReference type="PRINTS" id="PR00126">
    <property type="entry name" value="ATPASEGAMMA"/>
</dbReference>
<keyword evidence="6 10" id="KW-0406">Ion transport</keyword>
<comment type="similarity">
    <text evidence="3 10">Belongs to the ATPase gamma chain family.</text>
</comment>
<dbReference type="FunFam" id="1.10.287.80:FF:000001">
    <property type="entry name" value="ATP synthase gamma chain"/>
    <property type="match status" value="1"/>
</dbReference>
<dbReference type="GO" id="GO:0005524">
    <property type="term" value="F:ATP binding"/>
    <property type="evidence" value="ECO:0007669"/>
    <property type="project" value="UniProtKB-UniRule"/>
</dbReference>
<keyword evidence="7 10" id="KW-0472">Membrane</keyword>
<dbReference type="PANTHER" id="PTHR11693:SF22">
    <property type="entry name" value="ATP SYNTHASE SUBUNIT GAMMA, MITOCHONDRIAL"/>
    <property type="match status" value="1"/>
</dbReference>
<dbReference type="PANTHER" id="PTHR11693">
    <property type="entry name" value="ATP SYNTHASE GAMMA CHAIN"/>
    <property type="match status" value="1"/>
</dbReference>
<dbReference type="Proteomes" id="UP000481852">
    <property type="component" value="Unassembled WGS sequence"/>
</dbReference>
<dbReference type="Gene3D" id="3.40.1380.10">
    <property type="match status" value="1"/>
</dbReference>
<comment type="caution">
    <text evidence="11">The sequence shown here is derived from an EMBL/GenBank/DDBJ whole genome shotgun (WGS) entry which is preliminary data.</text>
</comment>
<dbReference type="CDD" id="cd12151">
    <property type="entry name" value="F1-ATPase_gamma"/>
    <property type="match status" value="1"/>
</dbReference>
<dbReference type="Pfam" id="PF00231">
    <property type="entry name" value="ATP-synt"/>
    <property type="match status" value="1"/>
</dbReference>
<gene>
    <name evidence="10 11" type="primary">atpG</name>
    <name evidence="11" type="ORF">FYJ35_07695</name>
</gene>
<keyword evidence="8 10" id="KW-0139">CF(1)</keyword>
<name>A0A6L5X7F7_9FIRM</name>
<keyword evidence="12" id="KW-1185">Reference proteome</keyword>
<reference evidence="11 12" key="1">
    <citation type="submission" date="2019-08" db="EMBL/GenBank/DDBJ databases">
        <title>In-depth cultivation of the pig gut microbiome towards novel bacterial diversity and tailored functional studies.</title>
        <authorList>
            <person name="Wylensek D."/>
            <person name="Hitch T.C.A."/>
            <person name="Clavel T."/>
        </authorList>
    </citation>
    <scope>NUCLEOTIDE SEQUENCE [LARGE SCALE GENOMIC DNA]</scope>
    <source>
        <strain evidence="11 12">Oil+RF-744-WCA-WT-11</strain>
    </source>
</reference>
<evidence type="ECO:0000256" key="4">
    <source>
        <dbReference type="ARBA" id="ARBA00022448"/>
    </source>
</evidence>
<keyword evidence="9 10" id="KW-0066">ATP synthesis</keyword>
<dbReference type="GO" id="GO:0005886">
    <property type="term" value="C:plasma membrane"/>
    <property type="evidence" value="ECO:0007669"/>
    <property type="project" value="UniProtKB-SubCell"/>
</dbReference>
<evidence type="ECO:0000256" key="6">
    <source>
        <dbReference type="ARBA" id="ARBA00023065"/>
    </source>
</evidence>
<evidence type="ECO:0000256" key="7">
    <source>
        <dbReference type="ARBA" id="ARBA00023136"/>
    </source>
</evidence>
<evidence type="ECO:0000313" key="12">
    <source>
        <dbReference type="Proteomes" id="UP000481852"/>
    </source>
</evidence>
<evidence type="ECO:0000256" key="9">
    <source>
        <dbReference type="ARBA" id="ARBA00023310"/>
    </source>
</evidence>
<dbReference type="GO" id="GO:0045259">
    <property type="term" value="C:proton-transporting ATP synthase complex"/>
    <property type="evidence" value="ECO:0007669"/>
    <property type="project" value="UniProtKB-KW"/>
</dbReference>
<comment type="function">
    <text evidence="1 10">Produces ATP from ADP in the presence of a proton gradient across the membrane. The gamma chain is believed to be important in regulating ATPase activity and the flow of protons through the CF(0) complex.</text>
</comment>
<dbReference type="NCBIfam" id="TIGR01146">
    <property type="entry name" value="ATPsyn_F1gamma"/>
    <property type="match status" value="1"/>
</dbReference>
<dbReference type="InterPro" id="IPR000131">
    <property type="entry name" value="ATP_synth_F1_gsu"/>
</dbReference>
<dbReference type="GO" id="GO:0042777">
    <property type="term" value="P:proton motive force-driven plasma membrane ATP synthesis"/>
    <property type="evidence" value="ECO:0007669"/>
    <property type="project" value="UniProtKB-UniRule"/>
</dbReference>
<keyword evidence="5 10" id="KW-0375">Hydrogen ion transport</keyword>
<evidence type="ECO:0000256" key="3">
    <source>
        <dbReference type="ARBA" id="ARBA00007681"/>
    </source>
</evidence>
<dbReference type="HAMAP" id="MF_00815">
    <property type="entry name" value="ATP_synth_gamma_bact"/>
    <property type="match status" value="1"/>
</dbReference>
<comment type="subcellular location">
    <subcellularLocation>
        <location evidence="10">Cell membrane</location>
        <topology evidence="10">Peripheral membrane protein</topology>
    </subcellularLocation>
    <subcellularLocation>
        <location evidence="2">Membrane</location>
        <topology evidence="2">Peripheral membrane protein</topology>
    </subcellularLocation>
</comment>
<keyword evidence="10" id="KW-1003">Cell membrane</keyword>
<keyword evidence="4 10" id="KW-0813">Transport</keyword>
<protein>
    <recommendedName>
        <fullName evidence="10">ATP synthase gamma chain</fullName>
    </recommendedName>
    <alternativeName>
        <fullName evidence="10">ATP synthase F1 sector gamma subunit</fullName>
    </alternativeName>
    <alternativeName>
        <fullName evidence="10">F-ATPase gamma subunit</fullName>
    </alternativeName>
</protein>
<dbReference type="GO" id="GO:0046933">
    <property type="term" value="F:proton-transporting ATP synthase activity, rotational mechanism"/>
    <property type="evidence" value="ECO:0007669"/>
    <property type="project" value="UniProtKB-UniRule"/>
</dbReference>
<evidence type="ECO:0000313" key="11">
    <source>
        <dbReference type="EMBL" id="MSS14926.1"/>
    </source>
</evidence>
<comment type="subunit">
    <text evidence="10">F-type ATPases have 2 components, CF(1) - the catalytic core - and CF(0) - the membrane proton channel. CF(1) has five subunits: alpha(3), beta(3), gamma(1), delta(1), epsilon(1). CF(0) has three main subunits: a, b and c.</text>
</comment>
<dbReference type="Gene3D" id="1.10.287.80">
    <property type="entry name" value="ATP synthase, gamma subunit, helix hairpin domain"/>
    <property type="match status" value="1"/>
</dbReference>
<organism evidence="11 12">
    <name type="scientific">Porcincola intestinalis</name>
    <dbReference type="NCBI Taxonomy" id="2606632"/>
    <lineage>
        <taxon>Bacteria</taxon>
        <taxon>Bacillati</taxon>
        <taxon>Bacillota</taxon>
        <taxon>Clostridia</taxon>
        <taxon>Lachnospirales</taxon>
        <taxon>Lachnospiraceae</taxon>
        <taxon>Porcincola</taxon>
    </lineage>
</organism>
<dbReference type="SUPFAM" id="SSF52943">
    <property type="entry name" value="ATP synthase (F1-ATPase), gamma subunit"/>
    <property type="match status" value="1"/>
</dbReference>
<sequence length="282" mass="31273">MMASMKDIKLRIKSVQSTMQITRAMKLVASSRLRRAQQRVTESRPYHETLSATLSDIANSNSDFTSMYMQKREIKKKLYIVFAGDRGLAGGYNSNMFRMIEAETKGESCCFLPVGKKALEYFTKRGREVVTDAFPLVGEISVSDCFEMARIVCKGYVNGDYDEIHVAGTVFKSVMSQIPVTTQLLPFTPKPVEGHREVILYEPGSAETFNAIIPEYIAGMIYSVMCESSASEQGARRMAMENATNNASDMLDTLSLHYNRARQAAITQEITEIVSGAAGSEG</sequence>